<dbReference type="InterPro" id="IPR013096">
    <property type="entry name" value="Cupin_2"/>
</dbReference>
<evidence type="ECO:0000313" key="2">
    <source>
        <dbReference type="EMBL" id="MPN61227.1"/>
    </source>
</evidence>
<sequence>MEKLKNLLDGTLNQYGDKAVPKIPVFAGSDITSEVYYFKPNQILNKHRHPSGEQIFFILKGEGRMMVGEGAFDIQVGSSIFVPAGEWHEIINGTVSEMVAVQVTKIGAGFEAHNG</sequence>
<protein>
    <recommendedName>
        <fullName evidence="1">Cupin type-2 domain-containing protein</fullName>
    </recommendedName>
</protein>
<evidence type="ECO:0000259" key="1">
    <source>
        <dbReference type="Pfam" id="PF07883"/>
    </source>
</evidence>
<name>A0A645JD15_9ZZZZ</name>
<reference evidence="2" key="1">
    <citation type="submission" date="2019-08" db="EMBL/GenBank/DDBJ databases">
        <authorList>
            <person name="Kucharzyk K."/>
            <person name="Murdoch R.W."/>
            <person name="Higgins S."/>
            <person name="Loffler F."/>
        </authorList>
    </citation>
    <scope>NUCLEOTIDE SEQUENCE</scope>
</reference>
<accession>A0A645JD15</accession>
<organism evidence="2">
    <name type="scientific">bioreactor metagenome</name>
    <dbReference type="NCBI Taxonomy" id="1076179"/>
    <lineage>
        <taxon>unclassified sequences</taxon>
        <taxon>metagenomes</taxon>
        <taxon>ecological metagenomes</taxon>
    </lineage>
</organism>
<dbReference type="PANTHER" id="PTHR43346:SF1">
    <property type="entry name" value="QUERCETIN 2,3-DIOXYGENASE-RELATED"/>
    <property type="match status" value="1"/>
</dbReference>
<dbReference type="InterPro" id="IPR011051">
    <property type="entry name" value="RmlC_Cupin_sf"/>
</dbReference>
<proteinExistence type="predicted"/>
<dbReference type="Gene3D" id="2.60.120.10">
    <property type="entry name" value="Jelly Rolls"/>
    <property type="match status" value="1"/>
</dbReference>
<dbReference type="InterPro" id="IPR014710">
    <property type="entry name" value="RmlC-like_jellyroll"/>
</dbReference>
<dbReference type="PANTHER" id="PTHR43346">
    <property type="entry name" value="LIGAND BINDING DOMAIN PROTEIN, PUTATIVE (AFU_ORTHOLOGUE AFUA_6G14370)-RELATED"/>
    <property type="match status" value="1"/>
</dbReference>
<dbReference type="EMBL" id="VSSQ01137534">
    <property type="protein sequence ID" value="MPN61227.1"/>
    <property type="molecule type" value="Genomic_DNA"/>
</dbReference>
<comment type="caution">
    <text evidence="2">The sequence shown here is derived from an EMBL/GenBank/DDBJ whole genome shotgun (WGS) entry which is preliminary data.</text>
</comment>
<feature type="domain" description="Cupin type-2" evidence="1">
    <location>
        <begin position="37"/>
        <end position="100"/>
    </location>
</feature>
<dbReference type="Pfam" id="PF07883">
    <property type="entry name" value="Cupin_2"/>
    <property type="match status" value="1"/>
</dbReference>
<dbReference type="SUPFAM" id="SSF51182">
    <property type="entry name" value="RmlC-like cupins"/>
    <property type="match status" value="1"/>
</dbReference>
<dbReference type="AlphaFoldDB" id="A0A645JD15"/>
<gene>
    <name evidence="2" type="ORF">SDC9_208961</name>
</gene>
<dbReference type="InterPro" id="IPR052538">
    <property type="entry name" value="Flavonoid_dioxygenase-like"/>
</dbReference>